<keyword evidence="1" id="KW-0812">Transmembrane</keyword>
<feature type="transmembrane region" description="Helical" evidence="1">
    <location>
        <begin position="49"/>
        <end position="68"/>
    </location>
</feature>
<evidence type="ECO:0000313" key="2">
    <source>
        <dbReference type="EMBL" id="KQL55484.1"/>
    </source>
</evidence>
<keyword evidence="3" id="KW-1185">Reference proteome</keyword>
<keyword evidence="1" id="KW-1133">Transmembrane helix</keyword>
<keyword evidence="1" id="KW-0472">Membrane</keyword>
<name>A0A0Q3X0B5_9BACI</name>
<gene>
    <name evidence="2" type="ORF">AN964_12325</name>
</gene>
<feature type="transmembrane region" description="Helical" evidence="1">
    <location>
        <begin position="18"/>
        <end position="37"/>
    </location>
</feature>
<reference evidence="2 3" key="1">
    <citation type="submission" date="2015-09" db="EMBL/GenBank/DDBJ databases">
        <title>Genome sequencing project for genomic taxonomy and phylogenomics of Bacillus-like bacteria.</title>
        <authorList>
            <person name="Liu B."/>
            <person name="Wang J."/>
            <person name="Zhu Y."/>
            <person name="Liu G."/>
            <person name="Chen Q."/>
            <person name="Chen Z."/>
            <person name="Lan J."/>
            <person name="Che J."/>
            <person name="Ge C."/>
            <person name="Shi H."/>
            <person name="Pan Z."/>
            <person name="Liu X."/>
        </authorList>
    </citation>
    <scope>NUCLEOTIDE SEQUENCE [LARGE SCALE GENOMIC DNA]</scope>
    <source>
        <strain evidence="2 3">LMG 18435</strain>
    </source>
</reference>
<sequence>MRNTQEGSVKKTLKKSSFLGLVAAIITIVLWLLLNFFNPYSNETNNGTTLLTLFMLVLPAITAIISYFTSRKLLMLIAFIWSLPLSLYMLMTPGIFLLFGITSFCYLFSYIFMRKKQRLLE</sequence>
<dbReference type="PATRIC" id="fig|157838.3.peg.2727"/>
<dbReference type="EMBL" id="LJJC01000004">
    <property type="protein sequence ID" value="KQL55484.1"/>
    <property type="molecule type" value="Genomic_DNA"/>
</dbReference>
<protein>
    <submittedName>
        <fullName evidence="2">Uncharacterized protein</fullName>
    </submittedName>
</protein>
<dbReference type="Proteomes" id="UP000051888">
    <property type="component" value="Unassembled WGS sequence"/>
</dbReference>
<feature type="transmembrane region" description="Helical" evidence="1">
    <location>
        <begin position="73"/>
        <end position="89"/>
    </location>
</feature>
<feature type="transmembrane region" description="Helical" evidence="1">
    <location>
        <begin position="95"/>
        <end position="113"/>
    </location>
</feature>
<organism evidence="2 3">
    <name type="scientific">Heyndrickxia shackletonii</name>
    <dbReference type="NCBI Taxonomy" id="157838"/>
    <lineage>
        <taxon>Bacteria</taxon>
        <taxon>Bacillati</taxon>
        <taxon>Bacillota</taxon>
        <taxon>Bacilli</taxon>
        <taxon>Bacillales</taxon>
        <taxon>Bacillaceae</taxon>
        <taxon>Heyndrickxia</taxon>
    </lineage>
</organism>
<dbReference type="AlphaFoldDB" id="A0A0Q3X0B5"/>
<comment type="caution">
    <text evidence="2">The sequence shown here is derived from an EMBL/GenBank/DDBJ whole genome shotgun (WGS) entry which is preliminary data.</text>
</comment>
<accession>A0A0Q3X0B5</accession>
<proteinExistence type="predicted"/>
<evidence type="ECO:0000313" key="3">
    <source>
        <dbReference type="Proteomes" id="UP000051888"/>
    </source>
</evidence>
<evidence type="ECO:0000256" key="1">
    <source>
        <dbReference type="SAM" id="Phobius"/>
    </source>
</evidence>